<feature type="domain" description="Cyclic nucleotide-binding" evidence="24">
    <location>
        <begin position="213"/>
        <end position="312"/>
    </location>
</feature>
<dbReference type="FunFam" id="1.10.510.10:FF:000024">
    <property type="entry name" value="Probable serine/threonine-protein kinase cot-1"/>
    <property type="match status" value="1"/>
</dbReference>
<feature type="compositionally biased region" description="Polar residues" evidence="22">
    <location>
        <begin position="1"/>
        <end position="28"/>
    </location>
</feature>
<keyword evidence="6" id="KW-0723">Serine/threonine-protein kinase</keyword>
<evidence type="ECO:0000256" key="1">
    <source>
        <dbReference type="ARBA" id="ARBA00001946"/>
    </source>
</evidence>
<dbReference type="Pfam" id="PF00027">
    <property type="entry name" value="cNMP_binding"/>
    <property type="match status" value="3"/>
</dbReference>
<dbReference type="InterPro" id="IPR014710">
    <property type="entry name" value="RmlC-like_jellyroll"/>
</dbReference>
<dbReference type="Gene3D" id="1.10.510.10">
    <property type="entry name" value="Transferase(Phosphotransferase) domain 1"/>
    <property type="match status" value="1"/>
</dbReference>
<feature type="compositionally biased region" description="Basic and acidic residues" evidence="22">
    <location>
        <begin position="36"/>
        <end position="45"/>
    </location>
</feature>
<feature type="domain" description="Protein kinase" evidence="23">
    <location>
        <begin position="571"/>
        <end position="824"/>
    </location>
</feature>
<dbReference type="SMART" id="SM00220">
    <property type="entry name" value="S_TKc"/>
    <property type="match status" value="1"/>
</dbReference>
<dbReference type="PANTHER" id="PTHR24353">
    <property type="entry name" value="CYCLIC NUCLEOTIDE-DEPENDENT PROTEIN KINASE"/>
    <property type="match status" value="1"/>
</dbReference>
<dbReference type="InterPro" id="IPR000595">
    <property type="entry name" value="cNMP-bd_dom"/>
</dbReference>
<evidence type="ECO:0000256" key="18">
    <source>
        <dbReference type="ARBA" id="ARBA00047462"/>
    </source>
</evidence>
<keyword evidence="11 21" id="KW-0547">Nucleotide-binding</keyword>
<evidence type="ECO:0000256" key="13">
    <source>
        <dbReference type="ARBA" id="ARBA00022840"/>
    </source>
</evidence>
<dbReference type="SUPFAM" id="SSF51206">
    <property type="entry name" value="cAMP-binding domain-like"/>
    <property type="match status" value="4"/>
</dbReference>
<keyword evidence="10" id="KW-0479">Metal-binding</keyword>
<dbReference type="PANTHER" id="PTHR24353:SF37">
    <property type="entry name" value="CAMP-DEPENDENT PROTEIN KINASE CATALYTIC SUBUNIT PRKX"/>
    <property type="match status" value="1"/>
</dbReference>
<evidence type="ECO:0000256" key="16">
    <source>
        <dbReference type="ARBA" id="ARBA00024113"/>
    </source>
</evidence>
<evidence type="ECO:0000313" key="26">
    <source>
        <dbReference type="EMBL" id="OMJ90834.1"/>
    </source>
</evidence>
<keyword evidence="14" id="KW-0460">Magnesium</keyword>
<accession>A0A1R2CPB1</accession>
<dbReference type="GO" id="GO:0030553">
    <property type="term" value="F:cGMP binding"/>
    <property type="evidence" value="ECO:0007669"/>
    <property type="project" value="UniProtKB-KW"/>
</dbReference>
<dbReference type="Gene3D" id="3.30.200.20">
    <property type="entry name" value="Phosphorylase Kinase, domain 1"/>
    <property type="match status" value="1"/>
</dbReference>
<dbReference type="InterPro" id="IPR018490">
    <property type="entry name" value="cNMP-bd_dom_sf"/>
</dbReference>
<feature type="region of interest" description="Disordered" evidence="22">
    <location>
        <begin position="1"/>
        <end position="54"/>
    </location>
</feature>
<evidence type="ECO:0000259" key="25">
    <source>
        <dbReference type="PROSITE" id="PS51285"/>
    </source>
</evidence>
<evidence type="ECO:0000256" key="22">
    <source>
        <dbReference type="SAM" id="MobiDB-lite"/>
    </source>
</evidence>
<comment type="catalytic activity">
    <reaction evidence="19">
        <text>L-threonyl-[protein] + ATP = O-phospho-L-threonyl-[protein] + ADP + H(+)</text>
        <dbReference type="Rhea" id="RHEA:46608"/>
        <dbReference type="Rhea" id="RHEA-COMP:11060"/>
        <dbReference type="Rhea" id="RHEA-COMP:11605"/>
        <dbReference type="ChEBI" id="CHEBI:15378"/>
        <dbReference type="ChEBI" id="CHEBI:30013"/>
        <dbReference type="ChEBI" id="CHEBI:30616"/>
        <dbReference type="ChEBI" id="CHEBI:61977"/>
        <dbReference type="ChEBI" id="CHEBI:456216"/>
        <dbReference type="EC" id="2.7.11.1"/>
    </reaction>
</comment>
<comment type="caution">
    <text evidence="26">The sequence shown here is derived from an EMBL/GenBank/DDBJ whole genome shotgun (WGS) entry which is preliminary data.</text>
</comment>
<dbReference type="SUPFAM" id="SSF56112">
    <property type="entry name" value="Protein kinase-like (PK-like)"/>
    <property type="match status" value="1"/>
</dbReference>
<evidence type="ECO:0000313" key="27">
    <source>
        <dbReference type="Proteomes" id="UP000187209"/>
    </source>
</evidence>
<dbReference type="PROSITE" id="PS00888">
    <property type="entry name" value="CNMP_BINDING_1"/>
    <property type="match status" value="1"/>
</dbReference>
<comment type="similarity">
    <text evidence="2">Belongs to the protein kinase superfamily. AGC Ser/Thr protein kinase family. cGMP subfamily.</text>
</comment>
<evidence type="ECO:0000256" key="3">
    <source>
        <dbReference type="ARBA" id="ARBA00012428"/>
    </source>
</evidence>
<dbReference type="InterPro" id="IPR018488">
    <property type="entry name" value="cNMP-bd_CS"/>
</dbReference>
<evidence type="ECO:0000256" key="2">
    <source>
        <dbReference type="ARBA" id="ARBA00006352"/>
    </source>
</evidence>
<comment type="cofactor">
    <cofactor evidence="1">
        <name>Mg(2+)</name>
        <dbReference type="ChEBI" id="CHEBI:18420"/>
    </cofactor>
</comment>
<dbReference type="InterPro" id="IPR000719">
    <property type="entry name" value="Prot_kinase_dom"/>
</dbReference>
<sequence>MGSTCSGCMSTEQPTSNIQNLPQSSTSAFIDEEKDEKENTDEPLKNPRKKKTRNSLVKKKNLDHITEAKNSKVLSKQKLEKELELIKNAINHLLLLRNLDNSCKQKVIDLMKCFMLEPKELVFEQGKPGECFYIVSNGRLELLTDGNRTSTLKQGDYFGEQALIDDHPRANTVRTIEKSYLWVIDRNSYKTAVENQSELDFKETLDFMTSVPILKSLTYEQLQSLFSAITIQNYDKNQVIFNEGEPGDTLHIVKEGEVNVIINNNVLRTMGKGSFYGDQALINKCPRTATIVANNLVTVLVVKRESLVEILGTGIEDAIFKNIIRTSLEKTSLLKDVSNVQEILDLMKIIYYTPGDIIIKKGTRKGLKLYIVIKGRLKCGMALIETYEIIGESEMKRNSKERHLETIQAESHSVVAEISKKKLEKFMDIKIKKINIIHEVLSILQKIDIFRYLTLDRLKLLIKALTEQTYTEGENIIVQGETGDKLFIIKEGTVNIKRNADIVRTLTSGNYFGERALIFNETRSATAIAISQVTCWILEKSKFKKIVDDRMNNALTKRVELQDDSITLNDLIPIKVIGKGTHGIIYLCAHKEKKSLYALKSVTRQKVSAYELYENLNTERNILMKIDHLMIVKLVRTYKDNLRIYFLMEFIRGIDLFDLQSKLSLIPEDDCQFFVACIVLILEFLHKNDIIYRDLKPENLLVDEEGYIKTIDFGSAKIVKGKTYTSLGTPHYMAPEIMTGVGYTNSIDWWSLGIIIYEMLEGIVPFGQNEEDPISIYEKVMEHNLGFSNISDAGTRSLVQQLLNIKPGIRNSGSTEKLKMHEYFEGVKWEGIICRQVKPRFIPKIVDISQEITRAFKAKKILREFINKEEAQDVLFRQNTKPNTNYNWDANF</sequence>
<evidence type="ECO:0000256" key="20">
    <source>
        <dbReference type="ARBA" id="ARBA00048679"/>
    </source>
</evidence>
<dbReference type="EMBL" id="MPUH01000094">
    <property type="protein sequence ID" value="OMJ90834.1"/>
    <property type="molecule type" value="Genomic_DNA"/>
</dbReference>
<evidence type="ECO:0000256" key="14">
    <source>
        <dbReference type="ARBA" id="ARBA00022842"/>
    </source>
</evidence>
<evidence type="ECO:0000256" key="10">
    <source>
        <dbReference type="ARBA" id="ARBA00022723"/>
    </source>
</evidence>
<keyword evidence="5" id="KW-0963">Cytoplasm</keyword>
<dbReference type="InterPro" id="IPR017441">
    <property type="entry name" value="Protein_kinase_ATP_BS"/>
</dbReference>
<organism evidence="26 27">
    <name type="scientific">Stentor coeruleus</name>
    <dbReference type="NCBI Taxonomy" id="5963"/>
    <lineage>
        <taxon>Eukaryota</taxon>
        <taxon>Sar</taxon>
        <taxon>Alveolata</taxon>
        <taxon>Ciliophora</taxon>
        <taxon>Postciliodesmatophora</taxon>
        <taxon>Heterotrichea</taxon>
        <taxon>Heterotrichida</taxon>
        <taxon>Stentoridae</taxon>
        <taxon>Stentor</taxon>
    </lineage>
</organism>
<dbReference type="CDD" id="cd00038">
    <property type="entry name" value="CAP_ED"/>
    <property type="match status" value="4"/>
</dbReference>
<feature type="domain" description="AGC-kinase C-terminal" evidence="25">
    <location>
        <begin position="825"/>
        <end position="892"/>
    </location>
</feature>
<feature type="domain" description="Cyclic nucleotide-binding" evidence="24">
    <location>
        <begin position="95"/>
        <end position="210"/>
    </location>
</feature>
<dbReference type="PRINTS" id="PR00103">
    <property type="entry name" value="CAMPKINASE"/>
</dbReference>
<evidence type="ECO:0000256" key="5">
    <source>
        <dbReference type="ARBA" id="ARBA00022490"/>
    </source>
</evidence>
<evidence type="ECO:0000256" key="17">
    <source>
        <dbReference type="ARBA" id="ARBA00047298"/>
    </source>
</evidence>
<protein>
    <recommendedName>
        <fullName evidence="16">cGMP-dependent protein kinase</fullName>
        <ecNumber evidence="4">2.7.11.1</ecNumber>
        <ecNumber evidence="3">2.7.11.12</ecNumber>
    </recommendedName>
</protein>
<evidence type="ECO:0000256" key="9">
    <source>
        <dbReference type="ARBA" id="ARBA00022679"/>
    </source>
</evidence>
<dbReference type="EC" id="2.7.11.12" evidence="3"/>
<dbReference type="GO" id="GO:0046872">
    <property type="term" value="F:metal ion binding"/>
    <property type="evidence" value="ECO:0007669"/>
    <property type="project" value="UniProtKB-KW"/>
</dbReference>
<dbReference type="PROSITE" id="PS00889">
    <property type="entry name" value="CNMP_BINDING_2"/>
    <property type="match status" value="1"/>
</dbReference>
<evidence type="ECO:0000256" key="7">
    <source>
        <dbReference type="ARBA" id="ARBA00022535"/>
    </source>
</evidence>
<dbReference type="Proteomes" id="UP000187209">
    <property type="component" value="Unassembled WGS sequence"/>
</dbReference>
<evidence type="ECO:0000256" key="8">
    <source>
        <dbReference type="ARBA" id="ARBA00022553"/>
    </source>
</evidence>
<keyword evidence="27" id="KW-1185">Reference proteome</keyword>
<evidence type="ECO:0000256" key="19">
    <source>
        <dbReference type="ARBA" id="ARBA00047899"/>
    </source>
</evidence>
<feature type="binding site" evidence="21">
    <location>
        <position position="600"/>
    </location>
    <ligand>
        <name>ATP</name>
        <dbReference type="ChEBI" id="CHEBI:30616"/>
    </ligand>
</feature>
<keyword evidence="12" id="KW-0418">Kinase</keyword>
<dbReference type="InterPro" id="IPR008271">
    <property type="entry name" value="Ser/Thr_kinase_AS"/>
</dbReference>
<evidence type="ECO:0000259" key="24">
    <source>
        <dbReference type="PROSITE" id="PS50042"/>
    </source>
</evidence>
<keyword evidence="8" id="KW-0597">Phosphoprotein</keyword>
<evidence type="ECO:0000256" key="15">
    <source>
        <dbReference type="ARBA" id="ARBA00022992"/>
    </source>
</evidence>
<dbReference type="PROSITE" id="PS00107">
    <property type="entry name" value="PROTEIN_KINASE_ATP"/>
    <property type="match status" value="1"/>
</dbReference>
<comment type="catalytic activity">
    <reaction evidence="17">
        <text>L-threonyl-[protein] + ATP = O-phospho-L-threonyl-[protein] + ADP + H(+)</text>
        <dbReference type="Rhea" id="RHEA:46608"/>
        <dbReference type="Rhea" id="RHEA-COMP:11060"/>
        <dbReference type="Rhea" id="RHEA-COMP:11605"/>
        <dbReference type="ChEBI" id="CHEBI:15378"/>
        <dbReference type="ChEBI" id="CHEBI:30013"/>
        <dbReference type="ChEBI" id="CHEBI:30616"/>
        <dbReference type="ChEBI" id="CHEBI:61977"/>
        <dbReference type="ChEBI" id="CHEBI:456216"/>
        <dbReference type="EC" id="2.7.11.12"/>
    </reaction>
</comment>
<name>A0A1R2CPB1_9CILI</name>
<reference evidence="26 27" key="1">
    <citation type="submission" date="2016-11" db="EMBL/GenBank/DDBJ databases">
        <title>The macronuclear genome of Stentor coeruleus: a giant cell with tiny introns.</title>
        <authorList>
            <person name="Slabodnick M."/>
            <person name="Ruby J.G."/>
            <person name="Reiff S.B."/>
            <person name="Swart E.C."/>
            <person name="Gosai S."/>
            <person name="Prabakaran S."/>
            <person name="Witkowska E."/>
            <person name="Larue G.E."/>
            <person name="Fisher S."/>
            <person name="Freeman R.M."/>
            <person name="Gunawardena J."/>
            <person name="Chu W."/>
            <person name="Stover N.A."/>
            <person name="Gregory B.D."/>
            <person name="Nowacki M."/>
            <person name="Derisi J."/>
            <person name="Roy S.W."/>
            <person name="Marshall W.F."/>
            <person name="Sood P."/>
        </authorList>
    </citation>
    <scope>NUCLEOTIDE SEQUENCE [LARGE SCALE GENOMIC DNA]</scope>
    <source>
        <strain evidence="26">WM001</strain>
    </source>
</reference>
<dbReference type="AlphaFoldDB" id="A0A1R2CPB1"/>
<evidence type="ECO:0000256" key="11">
    <source>
        <dbReference type="ARBA" id="ARBA00022741"/>
    </source>
</evidence>
<evidence type="ECO:0000256" key="21">
    <source>
        <dbReference type="PROSITE-ProRule" id="PRU10141"/>
    </source>
</evidence>
<dbReference type="EC" id="2.7.11.1" evidence="4"/>
<dbReference type="InterPro" id="IPR011009">
    <property type="entry name" value="Kinase-like_dom_sf"/>
</dbReference>
<dbReference type="OrthoDB" id="100546at2759"/>
<keyword evidence="9" id="KW-0808">Transferase</keyword>
<dbReference type="PROSITE" id="PS51285">
    <property type="entry name" value="AGC_KINASE_CTER"/>
    <property type="match status" value="1"/>
</dbReference>
<keyword evidence="7" id="KW-0140">cGMP</keyword>
<dbReference type="Gene3D" id="2.60.120.10">
    <property type="entry name" value="Jelly Rolls"/>
    <property type="match status" value="4"/>
</dbReference>
<dbReference type="GO" id="GO:0005524">
    <property type="term" value="F:ATP binding"/>
    <property type="evidence" value="ECO:0007669"/>
    <property type="project" value="UniProtKB-UniRule"/>
</dbReference>
<dbReference type="SMART" id="SM00100">
    <property type="entry name" value="cNMP"/>
    <property type="match status" value="3"/>
</dbReference>
<dbReference type="PROSITE" id="PS50011">
    <property type="entry name" value="PROTEIN_KINASE_DOM"/>
    <property type="match status" value="1"/>
</dbReference>
<gene>
    <name evidence="26" type="ORF">SteCoe_6701</name>
</gene>
<dbReference type="Pfam" id="PF00069">
    <property type="entry name" value="Pkinase"/>
    <property type="match status" value="1"/>
</dbReference>
<proteinExistence type="inferred from homology"/>
<comment type="catalytic activity">
    <reaction evidence="20">
        <text>L-seryl-[protein] + ATP = O-phospho-L-seryl-[protein] + ADP + H(+)</text>
        <dbReference type="Rhea" id="RHEA:17989"/>
        <dbReference type="Rhea" id="RHEA-COMP:9863"/>
        <dbReference type="Rhea" id="RHEA-COMP:11604"/>
        <dbReference type="ChEBI" id="CHEBI:15378"/>
        <dbReference type="ChEBI" id="CHEBI:29999"/>
        <dbReference type="ChEBI" id="CHEBI:30616"/>
        <dbReference type="ChEBI" id="CHEBI:83421"/>
        <dbReference type="ChEBI" id="CHEBI:456216"/>
        <dbReference type="EC" id="2.7.11.1"/>
    </reaction>
</comment>
<dbReference type="InterPro" id="IPR000961">
    <property type="entry name" value="AGC-kinase_C"/>
</dbReference>
<dbReference type="GO" id="GO:0004692">
    <property type="term" value="F:cGMP-dependent protein kinase activity"/>
    <property type="evidence" value="ECO:0007669"/>
    <property type="project" value="UniProtKB-EC"/>
</dbReference>
<evidence type="ECO:0000259" key="23">
    <source>
        <dbReference type="PROSITE" id="PS50011"/>
    </source>
</evidence>
<dbReference type="PROSITE" id="PS50042">
    <property type="entry name" value="CNMP_BINDING_3"/>
    <property type="match status" value="3"/>
</dbReference>
<dbReference type="GO" id="GO:0004691">
    <property type="term" value="F:cAMP-dependent protein kinase activity"/>
    <property type="evidence" value="ECO:0007669"/>
    <property type="project" value="TreeGrafter"/>
</dbReference>
<feature type="domain" description="Cyclic nucleotide-binding" evidence="24">
    <location>
        <begin position="449"/>
        <end position="547"/>
    </location>
</feature>
<evidence type="ECO:0000256" key="12">
    <source>
        <dbReference type="ARBA" id="ARBA00022777"/>
    </source>
</evidence>
<keyword evidence="13 21" id="KW-0067">ATP-binding</keyword>
<evidence type="ECO:0000256" key="6">
    <source>
        <dbReference type="ARBA" id="ARBA00022527"/>
    </source>
</evidence>
<keyword evidence="15" id="KW-0142">cGMP-binding</keyword>
<dbReference type="PROSITE" id="PS00108">
    <property type="entry name" value="PROTEIN_KINASE_ST"/>
    <property type="match status" value="1"/>
</dbReference>
<dbReference type="GO" id="GO:0005952">
    <property type="term" value="C:cAMP-dependent protein kinase complex"/>
    <property type="evidence" value="ECO:0007669"/>
    <property type="project" value="TreeGrafter"/>
</dbReference>
<evidence type="ECO:0000256" key="4">
    <source>
        <dbReference type="ARBA" id="ARBA00012513"/>
    </source>
</evidence>
<dbReference type="GO" id="GO:0007010">
    <property type="term" value="P:cytoskeleton organization"/>
    <property type="evidence" value="ECO:0007669"/>
    <property type="project" value="UniProtKB-ARBA"/>
</dbReference>
<comment type="catalytic activity">
    <reaction evidence="18">
        <text>L-seryl-[protein] + ATP = O-phospho-L-seryl-[protein] + ADP + H(+)</text>
        <dbReference type="Rhea" id="RHEA:17989"/>
        <dbReference type="Rhea" id="RHEA-COMP:9863"/>
        <dbReference type="Rhea" id="RHEA-COMP:11604"/>
        <dbReference type="ChEBI" id="CHEBI:15378"/>
        <dbReference type="ChEBI" id="CHEBI:29999"/>
        <dbReference type="ChEBI" id="CHEBI:30616"/>
        <dbReference type="ChEBI" id="CHEBI:83421"/>
        <dbReference type="ChEBI" id="CHEBI:456216"/>
        <dbReference type="EC" id="2.7.11.12"/>
    </reaction>
</comment>